<evidence type="ECO:0000313" key="5">
    <source>
        <dbReference type="Proteomes" id="UP001589894"/>
    </source>
</evidence>
<dbReference type="RefSeq" id="WP_377337942.1">
    <property type="nucleotide sequence ID" value="NZ_JBHLUE010000008.1"/>
</dbReference>
<evidence type="ECO:0000256" key="1">
    <source>
        <dbReference type="ARBA" id="ARBA00007362"/>
    </source>
</evidence>
<dbReference type="Proteomes" id="UP001589894">
    <property type="component" value="Unassembled WGS sequence"/>
</dbReference>
<dbReference type="InterPro" id="IPR037185">
    <property type="entry name" value="EmrE-like"/>
</dbReference>
<feature type="domain" description="EamA" evidence="3">
    <location>
        <begin position="11"/>
        <end position="139"/>
    </location>
</feature>
<feature type="transmembrane region" description="Helical" evidence="2">
    <location>
        <begin position="212"/>
        <end position="232"/>
    </location>
</feature>
<name>A0ABV6NVB2_9ACTN</name>
<feature type="transmembrane region" description="Helical" evidence="2">
    <location>
        <begin position="150"/>
        <end position="170"/>
    </location>
</feature>
<evidence type="ECO:0000259" key="3">
    <source>
        <dbReference type="Pfam" id="PF00892"/>
    </source>
</evidence>
<feature type="transmembrane region" description="Helical" evidence="2">
    <location>
        <begin position="71"/>
        <end position="89"/>
    </location>
</feature>
<comment type="similarity">
    <text evidence="1">Belongs to the EamA transporter family.</text>
</comment>
<keyword evidence="5" id="KW-1185">Reference proteome</keyword>
<proteinExistence type="inferred from homology"/>
<keyword evidence="2" id="KW-1133">Transmembrane helix</keyword>
<protein>
    <submittedName>
        <fullName evidence="4">DMT family transporter</fullName>
    </submittedName>
</protein>
<dbReference type="PANTHER" id="PTHR22911">
    <property type="entry name" value="ACYL-MALONYL CONDENSING ENZYME-RELATED"/>
    <property type="match status" value="1"/>
</dbReference>
<feature type="transmembrane region" description="Helical" evidence="2">
    <location>
        <begin position="122"/>
        <end position="144"/>
    </location>
</feature>
<keyword evidence="2" id="KW-0812">Transmembrane</keyword>
<dbReference type="InterPro" id="IPR000620">
    <property type="entry name" value="EamA_dom"/>
</dbReference>
<dbReference type="EMBL" id="JBHLUE010000008">
    <property type="protein sequence ID" value="MFC0564717.1"/>
    <property type="molecule type" value="Genomic_DNA"/>
</dbReference>
<comment type="caution">
    <text evidence="4">The sequence shown here is derived from an EMBL/GenBank/DDBJ whole genome shotgun (WGS) entry which is preliminary data.</text>
</comment>
<organism evidence="4 5">
    <name type="scientific">Plantactinospora siamensis</name>
    <dbReference type="NCBI Taxonomy" id="555372"/>
    <lineage>
        <taxon>Bacteria</taxon>
        <taxon>Bacillati</taxon>
        <taxon>Actinomycetota</taxon>
        <taxon>Actinomycetes</taxon>
        <taxon>Micromonosporales</taxon>
        <taxon>Micromonosporaceae</taxon>
        <taxon>Plantactinospora</taxon>
    </lineage>
</organism>
<gene>
    <name evidence="4" type="ORF">ACFFHU_11295</name>
</gene>
<dbReference type="SUPFAM" id="SSF103481">
    <property type="entry name" value="Multidrug resistance efflux transporter EmrE"/>
    <property type="match status" value="2"/>
</dbReference>
<accession>A0ABV6NVB2</accession>
<feature type="transmembrane region" description="Helical" evidence="2">
    <location>
        <begin position="95"/>
        <end position="115"/>
    </location>
</feature>
<sequence length="310" mass="31446">MDPGTAGAVAVALLAISSSGPLIAYAAAPALAVAFWRNAGATVLLTPVSLIRRRAELVGLFARAGRRTGWYAVLAGVALAAHFAAWTPSTKLTSVAASTALVTSQPVWQGLIALGQGRRLSALSWLGIGLAVAGAVLTTGADLGGGSGRAVLGDVLALLGGMAAAVYTAFGERVRSTASTTTYTTVCYGVCSVLLLAVCLAGGVRLTGFNPATWLAILALVFGPQLLGHSLLNYALQRISATTISVLILLETPGAALIAWLWLGQTPRTAALPGLLLLMAGVAVVVLGNARTPRRPAPVSAPPETAPLRK</sequence>
<feature type="transmembrane region" description="Helical" evidence="2">
    <location>
        <begin position="269"/>
        <end position="288"/>
    </location>
</feature>
<feature type="transmembrane region" description="Helical" evidence="2">
    <location>
        <begin position="182"/>
        <end position="206"/>
    </location>
</feature>
<evidence type="ECO:0000313" key="4">
    <source>
        <dbReference type="EMBL" id="MFC0564717.1"/>
    </source>
</evidence>
<evidence type="ECO:0000256" key="2">
    <source>
        <dbReference type="SAM" id="Phobius"/>
    </source>
</evidence>
<feature type="transmembrane region" description="Helical" evidence="2">
    <location>
        <begin position="244"/>
        <end position="263"/>
    </location>
</feature>
<reference evidence="4 5" key="1">
    <citation type="submission" date="2024-09" db="EMBL/GenBank/DDBJ databases">
        <authorList>
            <person name="Sun Q."/>
            <person name="Mori K."/>
        </authorList>
    </citation>
    <scope>NUCLEOTIDE SEQUENCE [LARGE SCALE GENOMIC DNA]</scope>
    <source>
        <strain evidence="4 5">TBRC 2205</strain>
    </source>
</reference>
<dbReference type="PANTHER" id="PTHR22911:SF76">
    <property type="entry name" value="EAMA DOMAIN-CONTAINING PROTEIN"/>
    <property type="match status" value="1"/>
</dbReference>
<keyword evidence="2" id="KW-0472">Membrane</keyword>
<feature type="domain" description="EamA" evidence="3">
    <location>
        <begin position="152"/>
        <end position="286"/>
    </location>
</feature>
<dbReference type="Pfam" id="PF00892">
    <property type="entry name" value="EamA"/>
    <property type="match status" value="2"/>
</dbReference>